<organism evidence="2 3">
    <name type="scientific">Lipingzhangella rawalii</name>
    <dbReference type="NCBI Taxonomy" id="2055835"/>
    <lineage>
        <taxon>Bacteria</taxon>
        <taxon>Bacillati</taxon>
        <taxon>Actinomycetota</taxon>
        <taxon>Actinomycetes</taxon>
        <taxon>Streptosporangiales</taxon>
        <taxon>Nocardiopsidaceae</taxon>
        <taxon>Lipingzhangella</taxon>
    </lineage>
</organism>
<dbReference type="PANTHER" id="PTHR12149">
    <property type="entry name" value="FRUCTOSAMINE 3 KINASE-RELATED PROTEIN"/>
    <property type="match status" value="1"/>
</dbReference>
<dbReference type="GO" id="GO:0016301">
    <property type="term" value="F:kinase activity"/>
    <property type="evidence" value="ECO:0007669"/>
    <property type="project" value="UniProtKB-KW"/>
</dbReference>
<dbReference type="InterPro" id="IPR011009">
    <property type="entry name" value="Kinase-like_dom_sf"/>
</dbReference>
<evidence type="ECO:0000256" key="1">
    <source>
        <dbReference type="PIRNR" id="PIRNR006221"/>
    </source>
</evidence>
<name>A0ABU2H4B5_9ACTN</name>
<keyword evidence="3" id="KW-1185">Reference proteome</keyword>
<dbReference type="Gene3D" id="1.10.510.10">
    <property type="entry name" value="Transferase(Phosphotransferase) domain 1"/>
    <property type="match status" value="1"/>
</dbReference>
<proteinExistence type="inferred from homology"/>
<dbReference type="RefSeq" id="WP_310911681.1">
    <property type="nucleotide sequence ID" value="NZ_JAVLVT010000003.1"/>
</dbReference>
<dbReference type="PANTHER" id="PTHR12149:SF8">
    <property type="entry name" value="PROTEIN-RIBULOSAMINE 3-KINASE"/>
    <property type="match status" value="1"/>
</dbReference>
<dbReference type="InterPro" id="IPR016477">
    <property type="entry name" value="Fructo-/Ketosamine-3-kinase"/>
</dbReference>
<dbReference type="PIRSF" id="PIRSF006221">
    <property type="entry name" value="Ketosamine-3-kinase"/>
    <property type="match status" value="1"/>
</dbReference>
<keyword evidence="1" id="KW-0808">Transferase</keyword>
<gene>
    <name evidence="2" type="ORF">RIF23_07530</name>
</gene>
<comment type="caution">
    <text evidence="2">The sequence shown here is derived from an EMBL/GenBank/DDBJ whole genome shotgun (WGS) entry which is preliminary data.</text>
</comment>
<protein>
    <submittedName>
        <fullName evidence="2">Fructosamine kinase family protein</fullName>
    </submittedName>
</protein>
<evidence type="ECO:0000313" key="3">
    <source>
        <dbReference type="Proteomes" id="UP001250214"/>
    </source>
</evidence>
<dbReference type="Gene3D" id="3.30.200.20">
    <property type="entry name" value="Phosphorylase Kinase, domain 1"/>
    <property type="match status" value="1"/>
</dbReference>
<keyword evidence="1 2" id="KW-0418">Kinase</keyword>
<dbReference type="Pfam" id="PF03881">
    <property type="entry name" value="Fructosamin_kin"/>
    <property type="match status" value="1"/>
</dbReference>
<evidence type="ECO:0000313" key="2">
    <source>
        <dbReference type="EMBL" id="MDS1270142.1"/>
    </source>
</evidence>
<dbReference type="Proteomes" id="UP001250214">
    <property type="component" value="Unassembled WGS sequence"/>
</dbReference>
<dbReference type="SUPFAM" id="SSF56112">
    <property type="entry name" value="Protein kinase-like (PK-like)"/>
    <property type="match status" value="1"/>
</dbReference>
<comment type="similarity">
    <text evidence="1">Belongs to the fructosamine kinase family.</text>
</comment>
<sequence>MLTEVAGVEVRSQTALGSSHAWTLHRGELADGQGFFAKIAPGHSEALDVEATGLHWLGEVPNGVPVPEVLATGAGTLVLEWIPEARPSADAAEELGRRLARTHLAGAESFGAPWPGWLATLPLDNTAGDHWPTWFAEHRLRPYLRRARDAGSLHAQDVATVEKVLGRIEHLAGPAEPPARIHGDLWAGNILWSRSGAVVIDPAAHGGHRESDLAMLHLFGAPHLDRLVHAYTEIAPLAEGWRDRIALHQLHPLLAHVCLFGTSYRAQLLQACTGLGAR</sequence>
<accession>A0ABU2H4B5</accession>
<reference evidence="3" key="1">
    <citation type="submission" date="2023-07" db="EMBL/GenBank/DDBJ databases">
        <title>Novel species in the genus Lipingzhangella isolated from Sambhar Salt Lake.</title>
        <authorList>
            <person name="Jiya N."/>
            <person name="Kajale S."/>
            <person name="Sharma A."/>
        </authorList>
    </citation>
    <scope>NUCLEOTIDE SEQUENCE [LARGE SCALE GENOMIC DNA]</scope>
    <source>
        <strain evidence="3">LS1_29</strain>
    </source>
</reference>
<dbReference type="Gene3D" id="1.20.1270.240">
    <property type="match status" value="1"/>
</dbReference>
<dbReference type="EMBL" id="JAVLVT010000003">
    <property type="protein sequence ID" value="MDS1270142.1"/>
    <property type="molecule type" value="Genomic_DNA"/>
</dbReference>